<dbReference type="GO" id="GO:0003839">
    <property type="term" value="F:gamma-glutamylcyclotransferase activity"/>
    <property type="evidence" value="ECO:0007669"/>
    <property type="project" value="InterPro"/>
</dbReference>
<evidence type="ECO:0000313" key="5">
    <source>
        <dbReference type="Proteomes" id="UP000238937"/>
    </source>
</evidence>
<evidence type="ECO:0000256" key="2">
    <source>
        <dbReference type="PIRSR" id="PIRSR617939-1"/>
    </source>
</evidence>
<dbReference type="Gene3D" id="3.10.490.10">
    <property type="entry name" value="Gamma-glutamyl cyclotransferase-like"/>
    <property type="match status" value="1"/>
</dbReference>
<dbReference type="EMBL" id="PVWO01000306">
    <property type="protein sequence ID" value="PSB53172.1"/>
    <property type="molecule type" value="Genomic_DNA"/>
</dbReference>
<accession>A0A2T1G7F1</accession>
<proteinExistence type="predicted"/>
<evidence type="ECO:0000313" key="4">
    <source>
        <dbReference type="EMBL" id="PSB53172.1"/>
    </source>
</evidence>
<dbReference type="RefSeq" id="WP_106308768.1">
    <property type="nucleotide sequence ID" value="NZ_PVWO01000306.1"/>
</dbReference>
<sequence length="179" mass="20538">MSDSTAITIDREPEFCYYFAYGSCMCPLDLQRTLQEAVEPYIVGTATLTGYRVGFYYYAPHRNCGVLDIVPDRDSTVHGVLYRLPARLIPALDVRECVPQGGYRHELVTVQCQERHYHQVKTYVVVDKLATEYPPNDWYAGVVMRGAATCNLPTAYRDRLHEHIQRLQQNWQPSDFAVA</sequence>
<keyword evidence="4" id="KW-0808">Transferase</keyword>
<dbReference type="InterPro" id="IPR017939">
    <property type="entry name" value="G-Glutamylcylcotransferase"/>
</dbReference>
<feature type="binding site" evidence="3">
    <location>
        <begin position="18"/>
        <end position="23"/>
    </location>
    <ligand>
        <name>substrate</name>
    </ligand>
</feature>
<reference evidence="4 5" key="1">
    <citation type="submission" date="2018-03" db="EMBL/GenBank/DDBJ databases">
        <title>The ancient ancestry and fast evolution of plastids.</title>
        <authorList>
            <person name="Moore K.R."/>
            <person name="Magnabosco C."/>
            <person name="Momper L."/>
            <person name="Gold D.A."/>
            <person name="Bosak T."/>
            <person name="Fournier G.P."/>
        </authorList>
    </citation>
    <scope>NUCLEOTIDE SEQUENCE [LARGE SCALE GENOMIC DNA]</scope>
    <source>
        <strain evidence="4 5">CCALA 037</strain>
    </source>
</reference>
<dbReference type="PANTHER" id="PTHR12935:SF0">
    <property type="entry name" value="GAMMA-GLUTAMYLCYCLOTRANSFERASE"/>
    <property type="match status" value="1"/>
</dbReference>
<comment type="caution">
    <text evidence="4">The sequence shown here is derived from an EMBL/GenBank/DDBJ whole genome shotgun (WGS) entry which is preliminary data.</text>
</comment>
<organism evidence="4 5">
    <name type="scientific">Chamaesiphon polymorphus CCALA 037</name>
    <dbReference type="NCBI Taxonomy" id="2107692"/>
    <lineage>
        <taxon>Bacteria</taxon>
        <taxon>Bacillati</taxon>
        <taxon>Cyanobacteriota</taxon>
        <taxon>Cyanophyceae</taxon>
        <taxon>Gomontiellales</taxon>
        <taxon>Chamaesiphonaceae</taxon>
        <taxon>Chamaesiphon</taxon>
    </lineage>
</organism>
<dbReference type="Pfam" id="PF13772">
    <property type="entry name" value="AIG2_2"/>
    <property type="match status" value="1"/>
</dbReference>
<dbReference type="AlphaFoldDB" id="A0A2T1G7F1"/>
<keyword evidence="5" id="KW-1185">Reference proteome</keyword>
<feature type="active site" description="Proton acceptor" evidence="2">
    <location>
        <position position="96"/>
    </location>
</feature>
<name>A0A2T1G7F1_9CYAN</name>
<dbReference type="InterPro" id="IPR036568">
    <property type="entry name" value="GGCT-like_sf"/>
</dbReference>
<dbReference type="CDD" id="cd06661">
    <property type="entry name" value="GGCT_like"/>
    <property type="match status" value="1"/>
</dbReference>
<gene>
    <name evidence="4" type="ORF">C7B77_19775</name>
</gene>
<dbReference type="Proteomes" id="UP000238937">
    <property type="component" value="Unassembled WGS sequence"/>
</dbReference>
<evidence type="ECO:0000256" key="3">
    <source>
        <dbReference type="PIRSR" id="PIRSR617939-2"/>
    </source>
</evidence>
<dbReference type="GO" id="GO:0016740">
    <property type="term" value="F:transferase activity"/>
    <property type="evidence" value="ECO:0007669"/>
    <property type="project" value="UniProtKB-KW"/>
</dbReference>
<dbReference type="PANTHER" id="PTHR12935">
    <property type="entry name" value="GAMMA-GLUTAMYLCYCLOTRANSFERASE"/>
    <property type="match status" value="1"/>
</dbReference>
<evidence type="ECO:0000256" key="1">
    <source>
        <dbReference type="ARBA" id="ARBA00023239"/>
    </source>
</evidence>
<keyword evidence="1" id="KW-0456">Lyase</keyword>
<dbReference type="OrthoDB" id="5401862at2"/>
<dbReference type="InterPro" id="IPR013024">
    <property type="entry name" value="GGCT-like"/>
</dbReference>
<feature type="binding site" evidence="3">
    <location>
        <position position="139"/>
    </location>
    <ligand>
        <name>substrate</name>
    </ligand>
</feature>
<dbReference type="SUPFAM" id="SSF110857">
    <property type="entry name" value="Gamma-glutamyl cyclotransferase-like"/>
    <property type="match status" value="1"/>
</dbReference>
<protein>
    <submittedName>
        <fullName evidence="4">Gamma-glutamylcyclotransferase</fullName>
    </submittedName>
</protein>